<gene>
    <name evidence="1" type="ORF">NDU88_005806</name>
</gene>
<accession>A0AAV7VMT0</accession>
<proteinExistence type="predicted"/>
<sequence length="102" mass="10855">MDKIIVRAVGITDKEIELAERRLSVSSLRCPPLGVLGVSLIGASSDEELVGRGGSSEVMPCDDPVAVGIQGDMDAPDQAQRQEYDHLEFGALDFIPTNITGD</sequence>
<comment type="caution">
    <text evidence="1">The sequence shown here is derived from an EMBL/GenBank/DDBJ whole genome shotgun (WGS) entry which is preliminary data.</text>
</comment>
<dbReference type="Proteomes" id="UP001066276">
    <property type="component" value="Chromosome 2_1"/>
</dbReference>
<keyword evidence="2" id="KW-1185">Reference proteome</keyword>
<evidence type="ECO:0000313" key="2">
    <source>
        <dbReference type="Proteomes" id="UP001066276"/>
    </source>
</evidence>
<protein>
    <submittedName>
        <fullName evidence="1">Uncharacterized protein</fullName>
    </submittedName>
</protein>
<evidence type="ECO:0000313" key="1">
    <source>
        <dbReference type="EMBL" id="KAJ1202002.1"/>
    </source>
</evidence>
<dbReference type="EMBL" id="JANPWB010000003">
    <property type="protein sequence ID" value="KAJ1202002.1"/>
    <property type="molecule type" value="Genomic_DNA"/>
</dbReference>
<organism evidence="1 2">
    <name type="scientific">Pleurodeles waltl</name>
    <name type="common">Iberian ribbed newt</name>
    <dbReference type="NCBI Taxonomy" id="8319"/>
    <lineage>
        <taxon>Eukaryota</taxon>
        <taxon>Metazoa</taxon>
        <taxon>Chordata</taxon>
        <taxon>Craniata</taxon>
        <taxon>Vertebrata</taxon>
        <taxon>Euteleostomi</taxon>
        <taxon>Amphibia</taxon>
        <taxon>Batrachia</taxon>
        <taxon>Caudata</taxon>
        <taxon>Salamandroidea</taxon>
        <taxon>Salamandridae</taxon>
        <taxon>Pleurodelinae</taxon>
        <taxon>Pleurodeles</taxon>
    </lineage>
</organism>
<name>A0AAV7VMT0_PLEWA</name>
<reference evidence="1" key="1">
    <citation type="journal article" date="2022" name="bioRxiv">
        <title>Sequencing and chromosome-scale assembly of the giantPleurodeles waltlgenome.</title>
        <authorList>
            <person name="Brown T."/>
            <person name="Elewa A."/>
            <person name="Iarovenko S."/>
            <person name="Subramanian E."/>
            <person name="Araus A.J."/>
            <person name="Petzold A."/>
            <person name="Susuki M."/>
            <person name="Suzuki K.-i.T."/>
            <person name="Hayashi T."/>
            <person name="Toyoda A."/>
            <person name="Oliveira C."/>
            <person name="Osipova E."/>
            <person name="Leigh N.D."/>
            <person name="Simon A."/>
            <person name="Yun M.H."/>
        </authorList>
    </citation>
    <scope>NUCLEOTIDE SEQUENCE</scope>
    <source>
        <strain evidence="1">20211129_DDA</strain>
        <tissue evidence="1">Liver</tissue>
    </source>
</reference>
<dbReference type="AlphaFoldDB" id="A0AAV7VMT0"/>